<name>A0A133Y3U2_9LACT</name>
<evidence type="ECO:0000313" key="2">
    <source>
        <dbReference type="EMBL" id="KXB37869.1"/>
    </source>
</evidence>
<dbReference type="OrthoDB" id="1656210at2"/>
<reference evidence="2 3" key="1">
    <citation type="submission" date="2016-01" db="EMBL/GenBank/DDBJ databases">
        <authorList>
            <person name="Oliw E.H."/>
        </authorList>
    </citation>
    <scope>NUCLEOTIDE SEQUENCE [LARGE SCALE GENOMIC DNA]</scope>
    <source>
        <strain evidence="2 3">KA00635</strain>
    </source>
</reference>
<gene>
    <name evidence="2" type="ORF">HMPREF3187_00263</name>
</gene>
<dbReference type="AlphaFoldDB" id="A0A133Y3U2"/>
<dbReference type="EMBL" id="LSCQ01000017">
    <property type="protein sequence ID" value="KXB37869.1"/>
    <property type="molecule type" value="Genomic_DNA"/>
</dbReference>
<comment type="caution">
    <text evidence="2">The sequence shown here is derived from an EMBL/GenBank/DDBJ whole genome shotgun (WGS) entry which is preliminary data.</text>
</comment>
<dbReference type="RefSeq" id="WP_060936415.1">
    <property type="nucleotide sequence ID" value="NZ_JASOZP010000001.1"/>
</dbReference>
<evidence type="ECO:0000256" key="1">
    <source>
        <dbReference type="SAM" id="MobiDB-lite"/>
    </source>
</evidence>
<dbReference type="Proteomes" id="UP000070422">
    <property type="component" value="Unassembled WGS sequence"/>
</dbReference>
<proteinExistence type="predicted"/>
<feature type="region of interest" description="Disordered" evidence="1">
    <location>
        <begin position="34"/>
        <end position="64"/>
    </location>
</feature>
<sequence length="64" mass="7886">MRIQLRCDHHFTTFDLNLNEVKGWLNIDILPDESEEEVEKRAQEKVKRKSETKQKRYDQRNLRE</sequence>
<feature type="compositionally biased region" description="Basic and acidic residues" evidence="1">
    <location>
        <begin position="38"/>
        <end position="64"/>
    </location>
</feature>
<evidence type="ECO:0000313" key="3">
    <source>
        <dbReference type="Proteomes" id="UP000070422"/>
    </source>
</evidence>
<protein>
    <submittedName>
        <fullName evidence="2">Uncharacterized protein</fullName>
    </submittedName>
</protein>
<organism evidence="2 3">
    <name type="scientific">Aerococcus christensenii</name>
    <dbReference type="NCBI Taxonomy" id="87541"/>
    <lineage>
        <taxon>Bacteria</taxon>
        <taxon>Bacillati</taxon>
        <taxon>Bacillota</taxon>
        <taxon>Bacilli</taxon>
        <taxon>Lactobacillales</taxon>
        <taxon>Aerococcaceae</taxon>
        <taxon>Aerococcus</taxon>
    </lineage>
</organism>
<dbReference type="PATRIC" id="fig|87541.4.peg.263"/>
<accession>A0A133Y3U2</accession>